<dbReference type="GO" id="GO:0008188">
    <property type="term" value="F:neuropeptide receptor activity"/>
    <property type="evidence" value="ECO:0007669"/>
    <property type="project" value="TreeGrafter"/>
</dbReference>
<comment type="caution">
    <text evidence="11">The sequence shown here is derived from an EMBL/GenBank/DDBJ whole genome shotgun (WGS) entry which is preliminary data.</text>
</comment>
<dbReference type="SUPFAM" id="SSF81321">
    <property type="entry name" value="Family A G protein-coupled receptor-like"/>
    <property type="match status" value="1"/>
</dbReference>
<accession>A0AAU9TR82</accession>
<gene>
    <name evidence="11" type="ORF">EEDITHA_LOCUS4561</name>
</gene>
<evidence type="ECO:0000256" key="4">
    <source>
        <dbReference type="ARBA" id="ARBA00022989"/>
    </source>
</evidence>
<dbReference type="Pfam" id="PF00001">
    <property type="entry name" value="7tm_1"/>
    <property type="match status" value="1"/>
</dbReference>
<evidence type="ECO:0000256" key="3">
    <source>
        <dbReference type="ARBA" id="ARBA00022692"/>
    </source>
</evidence>
<keyword evidence="7" id="KW-0675">Receptor</keyword>
<organism evidence="11 12">
    <name type="scientific">Euphydryas editha</name>
    <name type="common">Edith's checkerspot</name>
    <dbReference type="NCBI Taxonomy" id="104508"/>
    <lineage>
        <taxon>Eukaryota</taxon>
        <taxon>Metazoa</taxon>
        <taxon>Ecdysozoa</taxon>
        <taxon>Arthropoda</taxon>
        <taxon>Hexapoda</taxon>
        <taxon>Insecta</taxon>
        <taxon>Pterygota</taxon>
        <taxon>Neoptera</taxon>
        <taxon>Endopterygota</taxon>
        <taxon>Lepidoptera</taxon>
        <taxon>Glossata</taxon>
        <taxon>Ditrysia</taxon>
        <taxon>Papilionoidea</taxon>
        <taxon>Nymphalidae</taxon>
        <taxon>Nymphalinae</taxon>
        <taxon>Euphydryas</taxon>
    </lineage>
</organism>
<evidence type="ECO:0000256" key="6">
    <source>
        <dbReference type="ARBA" id="ARBA00023136"/>
    </source>
</evidence>
<dbReference type="AlphaFoldDB" id="A0AAU9TR82"/>
<dbReference type="PANTHER" id="PTHR24243:SF107">
    <property type="entry name" value="NEUROPEPTIDES CAPA RECEPTOR"/>
    <property type="match status" value="1"/>
</dbReference>
<evidence type="ECO:0000256" key="1">
    <source>
        <dbReference type="ARBA" id="ARBA00004141"/>
    </source>
</evidence>
<evidence type="ECO:0000256" key="7">
    <source>
        <dbReference type="ARBA" id="ARBA00023170"/>
    </source>
</evidence>
<comment type="subcellular location">
    <subcellularLocation>
        <location evidence="1">Membrane</location>
        <topology evidence="1">Multi-pass membrane protein</topology>
    </subcellularLocation>
</comment>
<sequence>MEDFFRPNETSEQLCARCTNLTYFDCTEEEMLWCFMGPRRLPLLRIVPITVFLLMIFLTGVVGNVAVCLVIIRHPAMHTDTNYYLFSLAVSDLLLLLFGEYFLLYYSVL</sequence>
<dbReference type="GO" id="GO:0005886">
    <property type="term" value="C:plasma membrane"/>
    <property type="evidence" value="ECO:0007669"/>
    <property type="project" value="TreeGrafter"/>
</dbReference>
<name>A0AAU9TR82_EUPED</name>
<comment type="similarity">
    <text evidence="2">Belongs to the G-protein coupled receptor 1 family.</text>
</comment>
<evidence type="ECO:0000256" key="8">
    <source>
        <dbReference type="ARBA" id="ARBA00023224"/>
    </source>
</evidence>
<dbReference type="EMBL" id="CAKOGL010000007">
    <property type="protein sequence ID" value="CAH2088398.1"/>
    <property type="molecule type" value="Genomic_DNA"/>
</dbReference>
<evidence type="ECO:0000256" key="5">
    <source>
        <dbReference type="ARBA" id="ARBA00023040"/>
    </source>
</evidence>
<feature type="domain" description="G-protein coupled receptors family 1 profile" evidence="10">
    <location>
        <begin position="63"/>
        <end position="109"/>
    </location>
</feature>
<keyword evidence="3 9" id="KW-0812">Transmembrane</keyword>
<evidence type="ECO:0000256" key="2">
    <source>
        <dbReference type="ARBA" id="ARBA00010663"/>
    </source>
</evidence>
<feature type="transmembrane region" description="Helical" evidence="9">
    <location>
        <begin position="84"/>
        <end position="106"/>
    </location>
</feature>
<evidence type="ECO:0000256" key="9">
    <source>
        <dbReference type="SAM" id="Phobius"/>
    </source>
</evidence>
<dbReference type="InterPro" id="IPR017452">
    <property type="entry name" value="GPCR_Rhodpsn_7TM"/>
</dbReference>
<dbReference type="PRINTS" id="PR00237">
    <property type="entry name" value="GPCRRHODOPSN"/>
</dbReference>
<dbReference type="PANTHER" id="PTHR24243">
    <property type="entry name" value="G-PROTEIN COUPLED RECEPTOR"/>
    <property type="match status" value="1"/>
</dbReference>
<dbReference type="PROSITE" id="PS50262">
    <property type="entry name" value="G_PROTEIN_RECEP_F1_2"/>
    <property type="match status" value="1"/>
</dbReference>
<keyword evidence="12" id="KW-1185">Reference proteome</keyword>
<evidence type="ECO:0000313" key="12">
    <source>
        <dbReference type="Proteomes" id="UP001153954"/>
    </source>
</evidence>
<evidence type="ECO:0000313" key="11">
    <source>
        <dbReference type="EMBL" id="CAH2088398.1"/>
    </source>
</evidence>
<keyword evidence="6 9" id="KW-0472">Membrane</keyword>
<proteinExistence type="inferred from homology"/>
<keyword evidence="8" id="KW-0807">Transducer</keyword>
<dbReference type="Proteomes" id="UP001153954">
    <property type="component" value="Unassembled WGS sequence"/>
</dbReference>
<evidence type="ECO:0000259" key="10">
    <source>
        <dbReference type="PROSITE" id="PS50262"/>
    </source>
</evidence>
<dbReference type="Gene3D" id="1.20.1070.10">
    <property type="entry name" value="Rhodopsin 7-helix transmembrane proteins"/>
    <property type="match status" value="1"/>
</dbReference>
<protein>
    <recommendedName>
        <fullName evidence="10">G-protein coupled receptors family 1 profile domain-containing protein</fullName>
    </recommendedName>
</protein>
<keyword evidence="4 9" id="KW-1133">Transmembrane helix</keyword>
<dbReference type="InterPro" id="IPR000276">
    <property type="entry name" value="GPCR_Rhodpsn"/>
</dbReference>
<feature type="transmembrane region" description="Helical" evidence="9">
    <location>
        <begin position="46"/>
        <end position="72"/>
    </location>
</feature>
<keyword evidence="5" id="KW-0297">G-protein coupled receptor</keyword>
<reference evidence="11" key="1">
    <citation type="submission" date="2022-03" db="EMBL/GenBank/DDBJ databases">
        <authorList>
            <person name="Tunstrom K."/>
        </authorList>
    </citation>
    <scope>NUCLEOTIDE SEQUENCE</scope>
</reference>